<gene>
    <name evidence="2" type="ORF">FHU36_003523</name>
</gene>
<dbReference type="Proteomes" id="UP000583800">
    <property type="component" value="Unassembled WGS sequence"/>
</dbReference>
<dbReference type="EMBL" id="JACHJB010000002">
    <property type="protein sequence ID" value="MBB6346978.1"/>
    <property type="molecule type" value="Genomic_DNA"/>
</dbReference>
<dbReference type="AlphaFoldDB" id="A0A7X0C206"/>
<name>A0A7X0C206_9ACTN</name>
<keyword evidence="1" id="KW-0812">Transmembrane</keyword>
<keyword evidence="3" id="KW-1185">Reference proteome</keyword>
<proteinExistence type="predicted"/>
<keyword evidence="1" id="KW-0472">Membrane</keyword>
<keyword evidence="1" id="KW-1133">Transmembrane helix</keyword>
<evidence type="ECO:0000313" key="3">
    <source>
        <dbReference type="Proteomes" id="UP000583800"/>
    </source>
</evidence>
<dbReference type="RefSeq" id="WP_185085010.1">
    <property type="nucleotide sequence ID" value="NZ_JACHJB010000002.1"/>
</dbReference>
<feature type="transmembrane region" description="Helical" evidence="1">
    <location>
        <begin position="39"/>
        <end position="59"/>
    </location>
</feature>
<comment type="caution">
    <text evidence="2">The sequence shown here is derived from an EMBL/GenBank/DDBJ whole genome shotgun (WGS) entry which is preliminary data.</text>
</comment>
<evidence type="ECO:0000313" key="2">
    <source>
        <dbReference type="EMBL" id="MBB6346978.1"/>
    </source>
</evidence>
<feature type="transmembrane region" description="Helical" evidence="1">
    <location>
        <begin position="16"/>
        <end position="33"/>
    </location>
</feature>
<organism evidence="2 3">
    <name type="scientific">Nonomuraea muscovyensis</name>
    <dbReference type="NCBI Taxonomy" id="1124761"/>
    <lineage>
        <taxon>Bacteria</taxon>
        <taxon>Bacillati</taxon>
        <taxon>Actinomycetota</taxon>
        <taxon>Actinomycetes</taxon>
        <taxon>Streptosporangiales</taxon>
        <taxon>Streptosporangiaceae</taxon>
        <taxon>Nonomuraea</taxon>
    </lineage>
</organism>
<evidence type="ECO:0000256" key="1">
    <source>
        <dbReference type="SAM" id="Phobius"/>
    </source>
</evidence>
<reference evidence="2 3" key="1">
    <citation type="submission" date="2020-08" db="EMBL/GenBank/DDBJ databases">
        <title>Sequencing the genomes of 1000 actinobacteria strains.</title>
        <authorList>
            <person name="Klenk H.-P."/>
        </authorList>
    </citation>
    <scope>NUCLEOTIDE SEQUENCE [LARGE SCALE GENOMIC DNA]</scope>
    <source>
        <strain evidence="2 3">DSM 45913</strain>
    </source>
</reference>
<protein>
    <submittedName>
        <fullName evidence="2">Uncharacterized protein</fullName>
    </submittedName>
</protein>
<accession>A0A7X0C206</accession>
<sequence length="193" mass="21515">MDTAETVPDTWRPGRVVVIVPTVVAALATVWATSVPGWYLIWLALIANVWVFIGLVWLLTLGRMLFRREPLARLRRDWPVWSLPPLVVLLVCGLVYVGAPLEARFALSRPALDDRAQAISHGTPLPADDEWIGLFPVERAERIPGGVRFAIDGTGFLGTAGFAWSPEGEPPEHDGEDLYEHWHGPWYLWSESG</sequence>
<feature type="transmembrane region" description="Helical" evidence="1">
    <location>
        <begin position="80"/>
        <end position="99"/>
    </location>
</feature>